<dbReference type="PANTHER" id="PTHR31465">
    <property type="entry name" value="PROTEIN RTA1-RELATED"/>
    <property type="match status" value="1"/>
</dbReference>
<name>A0A9P4IID0_9PEZI</name>
<feature type="transmembrane region" description="Helical" evidence="5">
    <location>
        <begin position="234"/>
        <end position="251"/>
    </location>
</feature>
<evidence type="ECO:0000313" key="6">
    <source>
        <dbReference type="EMBL" id="KAF2099829.1"/>
    </source>
</evidence>
<feature type="transmembrane region" description="Helical" evidence="5">
    <location>
        <begin position="196"/>
        <end position="214"/>
    </location>
</feature>
<comment type="caution">
    <text evidence="6">The sequence shown here is derived from an EMBL/GenBank/DDBJ whole genome shotgun (WGS) entry which is preliminary data.</text>
</comment>
<feature type="transmembrane region" description="Helical" evidence="5">
    <location>
        <begin position="116"/>
        <end position="140"/>
    </location>
</feature>
<dbReference type="EMBL" id="ML978125">
    <property type="protein sequence ID" value="KAF2099829.1"/>
    <property type="molecule type" value="Genomic_DNA"/>
</dbReference>
<dbReference type="AlphaFoldDB" id="A0A9P4IID0"/>
<reference evidence="6" key="1">
    <citation type="journal article" date="2020" name="Stud. Mycol.">
        <title>101 Dothideomycetes genomes: a test case for predicting lifestyles and emergence of pathogens.</title>
        <authorList>
            <person name="Haridas S."/>
            <person name="Albert R."/>
            <person name="Binder M."/>
            <person name="Bloem J."/>
            <person name="Labutti K."/>
            <person name="Salamov A."/>
            <person name="Andreopoulos B."/>
            <person name="Baker S."/>
            <person name="Barry K."/>
            <person name="Bills G."/>
            <person name="Bluhm B."/>
            <person name="Cannon C."/>
            <person name="Castanera R."/>
            <person name="Culley D."/>
            <person name="Daum C."/>
            <person name="Ezra D."/>
            <person name="Gonzalez J."/>
            <person name="Henrissat B."/>
            <person name="Kuo A."/>
            <person name="Liang C."/>
            <person name="Lipzen A."/>
            <person name="Lutzoni F."/>
            <person name="Magnuson J."/>
            <person name="Mondo S."/>
            <person name="Nolan M."/>
            <person name="Ohm R."/>
            <person name="Pangilinan J."/>
            <person name="Park H.-J."/>
            <person name="Ramirez L."/>
            <person name="Alfaro M."/>
            <person name="Sun H."/>
            <person name="Tritt A."/>
            <person name="Yoshinaga Y."/>
            <person name="Zwiers L.-H."/>
            <person name="Turgeon B."/>
            <person name="Goodwin S."/>
            <person name="Spatafora J."/>
            <person name="Crous P."/>
            <person name="Grigoriev I."/>
        </authorList>
    </citation>
    <scope>NUCLEOTIDE SEQUENCE</scope>
    <source>
        <strain evidence="6">CBS 133067</strain>
    </source>
</reference>
<comment type="subcellular location">
    <subcellularLocation>
        <location evidence="1">Membrane</location>
        <topology evidence="1">Multi-pass membrane protein</topology>
    </subcellularLocation>
</comment>
<keyword evidence="3 5" id="KW-1133">Transmembrane helix</keyword>
<dbReference type="InterPro" id="IPR007568">
    <property type="entry name" value="RTA1"/>
</dbReference>
<gene>
    <name evidence="6" type="ORF">NA57DRAFT_65712</name>
</gene>
<dbReference type="PANTHER" id="PTHR31465:SF1">
    <property type="entry name" value="PROTEIN RTA1-RELATED"/>
    <property type="match status" value="1"/>
</dbReference>
<dbReference type="GO" id="GO:0016020">
    <property type="term" value="C:membrane"/>
    <property type="evidence" value="ECO:0007669"/>
    <property type="project" value="UniProtKB-SubCell"/>
</dbReference>
<keyword evidence="7" id="KW-1185">Reference proteome</keyword>
<sequence length="307" mass="34784">MTSDSSYYQYTPSVAAALIFAILFGYSSLHHTYQLFRSRSWFMIPLLLGCFCETGGFAARTISANQSPDYSLGVYIVQELLILVPPILFAASIYMTFGYYILVLDAEEHSLIRESYLTKIFVIGDIIAFLTQATGASMLTSKNGNTQKTGKYIVIGGLVLQLVFFGFFMFCSILFHARLHSRPTPRSMYNRIPWRTHIYALYTVSILIMIRSVFRVVEYIQGEDGYSLSHEWCLYAFDAGLMVCVVFIFILKHPSQMRNILNGRKAVGIFRAKEVVNMRELDFDKVGITASASHQRGVSYESHTVMA</sequence>
<dbReference type="OrthoDB" id="3358017at2759"/>
<feature type="transmembrane region" description="Helical" evidence="5">
    <location>
        <begin position="82"/>
        <end position="104"/>
    </location>
</feature>
<evidence type="ECO:0000256" key="5">
    <source>
        <dbReference type="SAM" id="Phobius"/>
    </source>
</evidence>
<evidence type="ECO:0000256" key="3">
    <source>
        <dbReference type="ARBA" id="ARBA00022989"/>
    </source>
</evidence>
<keyword evidence="4 5" id="KW-0472">Membrane</keyword>
<evidence type="ECO:0000313" key="7">
    <source>
        <dbReference type="Proteomes" id="UP000799772"/>
    </source>
</evidence>
<dbReference type="Proteomes" id="UP000799772">
    <property type="component" value="Unassembled WGS sequence"/>
</dbReference>
<evidence type="ECO:0000256" key="1">
    <source>
        <dbReference type="ARBA" id="ARBA00004141"/>
    </source>
</evidence>
<evidence type="ECO:0000256" key="2">
    <source>
        <dbReference type="ARBA" id="ARBA00022692"/>
    </source>
</evidence>
<dbReference type="Pfam" id="PF04479">
    <property type="entry name" value="RTA1"/>
    <property type="match status" value="1"/>
</dbReference>
<evidence type="ECO:0000256" key="4">
    <source>
        <dbReference type="ARBA" id="ARBA00023136"/>
    </source>
</evidence>
<feature type="transmembrane region" description="Helical" evidence="5">
    <location>
        <begin position="41"/>
        <end position="62"/>
    </location>
</feature>
<accession>A0A9P4IID0</accession>
<proteinExistence type="predicted"/>
<protein>
    <submittedName>
        <fullName evidence="6">RTA1 domain protein</fullName>
    </submittedName>
</protein>
<keyword evidence="2 5" id="KW-0812">Transmembrane</keyword>
<feature type="transmembrane region" description="Helical" evidence="5">
    <location>
        <begin position="12"/>
        <end position="29"/>
    </location>
</feature>
<feature type="transmembrane region" description="Helical" evidence="5">
    <location>
        <begin position="152"/>
        <end position="175"/>
    </location>
</feature>
<organism evidence="6 7">
    <name type="scientific">Rhizodiscina lignyota</name>
    <dbReference type="NCBI Taxonomy" id="1504668"/>
    <lineage>
        <taxon>Eukaryota</taxon>
        <taxon>Fungi</taxon>
        <taxon>Dikarya</taxon>
        <taxon>Ascomycota</taxon>
        <taxon>Pezizomycotina</taxon>
        <taxon>Dothideomycetes</taxon>
        <taxon>Pleosporomycetidae</taxon>
        <taxon>Aulographales</taxon>
        <taxon>Rhizodiscinaceae</taxon>
        <taxon>Rhizodiscina</taxon>
    </lineage>
</organism>